<evidence type="ECO:0000313" key="2">
    <source>
        <dbReference type="Proteomes" id="UP000036951"/>
    </source>
</evidence>
<organism evidence="1 2">
    <name type="scientific">Xylanibacter rarus</name>
    <dbReference type="NCBI Taxonomy" id="1676614"/>
    <lineage>
        <taxon>Bacteria</taxon>
        <taxon>Pseudomonadati</taxon>
        <taxon>Bacteroidota</taxon>
        <taxon>Bacteroidia</taxon>
        <taxon>Bacteroidales</taxon>
        <taxon>Prevotellaceae</taxon>
        <taxon>Xylanibacter</taxon>
    </lineage>
</organism>
<gene>
    <name evidence="1" type="ORF">ACU52_00985</name>
</gene>
<proteinExistence type="predicted"/>
<reference evidence="1 2" key="1">
    <citation type="submission" date="2015-06" db="EMBL/GenBank/DDBJ databases">
        <title>Prevotella sp. 109, sp. nov., a novel member of the family Prevotellaceae isolated from human faeces.</title>
        <authorList>
            <person name="Shkoporov A.N."/>
            <person name="Chaplin A.V."/>
            <person name="Kafarskaia L.I."/>
            <person name="Efimov B.A."/>
        </authorList>
    </citation>
    <scope>NUCLEOTIDE SEQUENCE [LARGE SCALE GENOMIC DNA]</scope>
    <source>
        <strain evidence="1 2">109</strain>
    </source>
</reference>
<dbReference type="AlphaFoldDB" id="A0A8E1US86"/>
<sequence length="83" mass="9868">MFIFAKKHTEHIPLLSEHQNKRQENPAKELKHDDSYHYILHKYSGLCKILHKIQLVSFHLIIYGILESKTRHIAGRKGMFCKE</sequence>
<protein>
    <submittedName>
        <fullName evidence="1">Uncharacterized protein</fullName>
    </submittedName>
</protein>
<name>A0A8E1US86_9BACT</name>
<comment type="caution">
    <text evidence="1">The sequence shown here is derived from an EMBL/GenBank/DDBJ whole genome shotgun (WGS) entry which is preliminary data.</text>
</comment>
<dbReference type="EMBL" id="LFQU01000001">
    <property type="protein sequence ID" value="KOO69754.1"/>
    <property type="molecule type" value="Genomic_DNA"/>
</dbReference>
<evidence type="ECO:0000313" key="1">
    <source>
        <dbReference type="EMBL" id="KOO69754.1"/>
    </source>
</evidence>
<accession>A0A8E1US86</accession>
<keyword evidence="2" id="KW-1185">Reference proteome</keyword>
<dbReference type="Proteomes" id="UP000036951">
    <property type="component" value="Unassembled WGS sequence"/>
</dbReference>